<dbReference type="PANTHER" id="PTHR11716:SF9">
    <property type="entry name" value="PHOSPHOLIPASE A2, MEMBRANE ASSOCIATED"/>
    <property type="match status" value="1"/>
</dbReference>
<reference evidence="10" key="2">
    <citation type="submission" date="2025-08" db="UniProtKB">
        <authorList>
            <consortium name="Ensembl"/>
        </authorList>
    </citation>
    <scope>IDENTIFICATION</scope>
</reference>
<evidence type="ECO:0000256" key="1">
    <source>
        <dbReference type="ARBA" id="ARBA00004613"/>
    </source>
</evidence>
<dbReference type="PANTHER" id="PTHR11716">
    <property type="entry name" value="PHOSPHOLIPASE A2 FAMILY MEMBER"/>
    <property type="match status" value="1"/>
</dbReference>
<dbReference type="PRINTS" id="PR00389">
    <property type="entry name" value="PHPHLIPASEA2"/>
</dbReference>
<evidence type="ECO:0000256" key="2">
    <source>
        <dbReference type="ARBA" id="ARBA00022525"/>
    </source>
</evidence>
<organism evidence="10 11">
    <name type="scientific">Podarcis muralis</name>
    <name type="common">Wall lizard</name>
    <name type="synonym">Lacerta muralis</name>
    <dbReference type="NCBI Taxonomy" id="64176"/>
    <lineage>
        <taxon>Eukaryota</taxon>
        <taxon>Metazoa</taxon>
        <taxon>Chordata</taxon>
        <taxon>Craniata</taxon>
        <taxon>Vertebrata</taxon>
        <taxon>Euteleostomi</taxon>
        <taxon>Lepidosauria</taxon>
        <taxon>Squamata</taxon>
        <taxon>Bifurcata</taxon>
        <taxon>Unidentata</taxon>
        <taxon>Episquamata</taxon>
        <taxon>Laterata</taxon>
        <taxon>Lacertibaenia</taxon>
        <taxon>Lacertidae</taxon>
        <taxon>Podarcis</taxon>
    </lineage>
</organism>
<feature type="disulfide bond" evidence="6">
    <location>
        <begin position="81"/>
        <end position="121"/>
    </location>
</feature>
<dbReference type="CDD" id="cd00125">
    <property type="entry name" value="PLA2c"/>
    <property type="match status" value="1"/>
</dbReference>
<feature type="domain" description="Phospholipase A2-like central" evidence="9">
    <location>
        <begin position="32"/>
        <end position="149"/>
    </location>
</feature>
<evidence type="ECO:0000259" key="9">
    <source>
        <dbReference type="SMART" id="SM00085"/>
    </source>
</evidence>
<dbReference type="Pfam" id="PF00068">
    <property type="entry name" value="Phospholip_A2_1"/>
    <property type="match status" value="1"/>
</dbReference>
<dbReference type="GO" id="GO:0042130">
    <property type="term" value="P:negative regulation of T cell proliferation"/>
    <property type="evidence" value="ECO:0007669"/>
    <property type="project" value="TreeGrafter"/>
</dbReference>
<keyword evidence="8" id="KW-0378">Hydrolase</keyword>
<dbReference type="GO" id="GO:0047498">
    <property type="term" value="F:calcium-dependent phospholipase A2 activity"/>
    <property type="evidence" value="ECO:0007669"/>
    <property type="project" value="TreeGrafter"/>
</dbReference>
<feature type="binding site" evidence="5">
    <location>
        <position position="62"/>
    </location>
    <ligand>
        <name>Ca(2+)</name>
        <dbReference type="ChEBI" id="CHEBI:29108"/>
    </ligand>
</feature>
<evidence type="ECO:0000256" key="5">
    <source>
        <dbReference type="PIRSR" id="PIRSR601211-2"/>
    </source>
</evidence>
<accession>A0A670K9V7</accession>
<reference evidence="10" key="3">
    <citation type="submission" date="2025-09" db="UniProtKB">
        <authorList>
            <consortium name="Ensembl"/>
        </authorList>
    </citation>
    <scope>IDENTIFICATION</scope>
</reference>
<keyword evidence="5 8" id="KW-0106">Calcium</keyword>
<feature type="disulfide bond" evidence="6">
    <location>
        <begin position="90"/>
        <end position="114"/>
    </location>
</feature>
<name>A0A670K9V7_PODMU</name>
<feature type="disulfide bond" evidence="6">
    <location>
        <begin position="59"/>
        <end position="75"/>
    </location>
</feature>
<dbReference type="GO" id="GO:0006644">
    <property type="term" value="P:phospholipid metabolic process"/>
    <property type="evidence" value="ECO:0007669"/>
    <property type="project" value="InterPro"/>
</dbReference>
<feature type="disulfide bond" evidence="6">
    <location>
        <begin position="74"/>
        <end position="128"/>
    </location>
</feature>
<dbReference type="Ensembl" id="ENSPMRT00000033515.1">
    <property type="protein sequence ID" value="ENSPMRP00000031597.1"/>
    <property type="gene ID" value="ENSPMRG00000020458.1"/>
</dbReference>
<evidence type="ECO:0000256" key="8">
    <source>
        <dbReference type="RuleBase" id="RU361236"/>
    </source>
</evidence>
<feature type="binding site" evidence="5">
    <location>
        <position position="60"/>
    </location>
    <ligand>
        <name>Ca(2+)</name>
        <dbReference type="ChEBI" id="CHEBI:29108"/>
    </ligand>
</feature>
<dbReference type="InterPro" id="IPR016090">
    <property type="entry name" value="PLA2-like_dom"/>
</dbReference>
<feature type="binding site" evidence="5">
    <location>
        <position position="58"/>
    </location>
    <ligand>
        <name>Ca(2+)</name>
        <dbReference type="ChEBI" id="CHEBI:29108"/>
    </ligand>
</feature>
<feature type="active site" evidence="4">
    <location>
        <position position="122"/>
    </location>
</feature>
<dbReference type="GO" id="GO:0005543">
    <property type="term" value="F:phospholipid binding"/>
    <property type="evidence" value="ECO:0007669"/>
    <property type="project" value="TreeGrafter"/>
</dbReference>
<comment type="similarity">
    <text evidence="7">Belongs to the phospholipase A2 family.</text>
</comment>
<keyword evidence="2 8" id="KW-0964">Secreted</keyword>
<gene>
    <name evidence="10" type="primary">PLA2G2A</name>
</gene>
<evidence type="ECO:0000256" key="4">
    <source>
        <dbReference type="PIRSR" id="PIRSR601211-1"/>
    </source>
</evidence>
<comment type="cofactor">
    <cofactor evidence="5">
        <name>Ca(2+)</name>
        <dbReference type="ChEBI" id="CHEBI:29108"/>
    </cofactor>
    <text evidence="5">Binds 1 Ca(2+) ion per subunit.</text>
</comment>
<dbReference type="PROSITE" id="PS00118">
    <property type="entry name" value="PA2_HIS"/>
    <property type="match status" value="1"/>
</dbReference>
<dbReference type="Proteomes" id="UP000472272">
    <property type="component" value="Chromosome 8"/>
</dbReference>
<dbReference type="GO" id="GO:0050482">
    <property type="term" value="P:arachidonate secretion"/>
    <property type="evidence" value="ECO:0007669"/>
    <property type="project" value="InterPro"/>
</dbReference>
<keyword evidence="3 6" id="KW-1015">Disulfide bond</keyword>
<evidence type="ECO:0000313" key="11">
    <source>
        <dbReference type="Proteomes" id="UP000472272"/>
    </source>
</evidence>
<dbReference type="EC" id="3.1.1.4" evidence="8"/>
<keyword evidence="8" id="KW-0443">Lipid metabolism</keyword>
<feature type="disulfide bond" evidence="6">
    <location>
        <begin position="108"/>
        <end position="119"/>
    </location>
</feature>
<keyword evidence="11" id="KW-1185">Reference proteome</keyword>
<evidence type="ECO:0000256" key="6">
    <source>
        <dbReference type="PIRSR" id="PIRSR601211-3"/>
    </source>
</evidence>
<proteinExistence type="inferred from homology"/>
<dbReference type="GO" id="GO:0016042">
    <property type="term" value="P:lipid catabolic process"/>
    <property type="evidence" value="ECO:0007669"/>
    <property type="project" value="InterPro"/>
</dbReference>
<protein>
    <recommendedName>
        <fullName evidence="8">Phospholipase A2</fullName>
        <ecNumber evidence="8">3.1.1.4</ecNumber>
    </recommendedName>
</protein>
<dbReference type="AlphaFoldDB" id="A0A670K9V7"/>
<feature type="active site" evidence="4">
    <location>
        <position position="78"/>
    </location>
</feature>
<evidence type="ECO:0000256" key="3">
    <source>
        <dbReference type="ARBA" id="ARBA00023157"/>
    </source>
</evidence>
<evidence type="ECO:0000313" key="10">
    <source>
        <dbReference type="Ensembl" id="ENSPMRP00000031597.1"/>
    </source>
</evidence>
<comment type="subcellular location">
    <subcellularLocation>
        <location evidence="1 8">Secreted</location>
    </subcellularLocation>
</comment>
<dbReference type="InterPro" id="IPR033113">
    <property type="entry name" value="PLA2_histidine"/>
</dbReference>
<dbReference type="GO" id="GO:0005509">
    <property type="term" value="F:calcium ion binding"/>
    <property type="evidence" value="ECO:0007669"/>
    <property type="project" value="InterPro"/>
</dbReference>
<dbReference type="InterPro" id="IPR001211">
    <property type="entry name" value="PLA2"/>
</dbReference>
<dbReference type="GO" id="GO:0005576">
    <property type="term" value="C:extracellular region"/>
    <property type="evidence" value="ECO:0007669"/>
    <property type="project" value="UniProtKB-SubCell"/>
</dbReference>
<feature type="disulfide bond" evidence="6">
    <location>
        <begin position="57"/>
        <end position="148"/>
    </location>
</feature>
<comment type="catalytic activity">
    <reaction evidence="8">
        <text>a 1,2-diacyl-sn-glycero-3-phosphocholine + H2O = a 1-acyl-sn-glycero-3-phosphocholine + a fatty acid + H(+)</text>
        <dbReference type="Rhea" id="RHEA:15801"/>
        <dbReference type="ChEBI" id="CHEBI:15377"/>
        <dbReference type="ChEBI" id="CHEBI:15378"/>
        <dbReference type="ChEBI" id="CHEBI:28868"/>
        <dbReference type="ChEBI" id="CHEBI:57643"/>
        <dbReference type="ChEBI" id="CHEBI:58168"/>
        <dbReference type="EC" id="3.1.1.4"/>
    </reaction>
</comment>
<dbReference type="SUPFAM" id="SSF48619">
    <property type="entry name" value="Phospholipase A2, PLA2"/>
    <property type="match status" value="1"/>
</dbReference>
<keyword evidence="5" id="KW-0479">Metal-binding</keyword>
<feature type="binding site" evidence="5">
    <location>
        <position position="79"/>
    </location>
    <ligand>
        <name>Ca(2+)</name>
        <dbReference type="ChEBI" id="CHEBI:29108"/>
    </ligand>
</feature>
<sequence length="239" mass="26936">MVCPKPTWRLKLGRSTGKAGVLPLSAIGVCGSLIQLAEMIKEMTGKNAIPDYMAYGCYCGWGGRGMPKDQTDWCCRNHDCCYKRVDEQGCDSKLATYSYTYKSGNVICGELTFCERLTCECDQKFVQCLKKNLKTYQKKYTYFPNFLCFGHPPLCPAEPRMRWSKEAVGGGSLHGIQNSVPVLHFPKEDLDRNAAAISESSLLSTLQRFSPAKKPIYEFRSPHSCMKRKCFSSTRPWAD</sequence>
<dbReference type="GeneTree" id="ENSGT00940000155096"/>
<dbReference type="FunFam" id="1.20.90.10:FF:000001">
    <property type="entry name" value="Basic phospholipase A2 homolog"/>
    <property type="match status" value="1"/>
</dbReference>
<evidence type="ECO:0000256" key="7">
    <source>
        <dbReference type="RuleBase" id="RU003654"/>
    </source>
</evidence>
<reference evidence="10 11" key="1">
    <citation type="journal article" date="2019" name="Proc. Natl. Acad. Sci. U.S.A.">
        <title>Regulatory changes in pterin and carotenoid genes underlie balanced color polymorphisms in the wall lizard.</title>
        <authorList>
            <person name="Andrade P."/>
            <person name="Pinho C."/>
            <person name="Perez I de Lanuza G."/>
            <person name="Afonso S."/>
            <person name="Brejcha J."/>
            <person name="Rubin C.J."/>
            <person name="Wallerman O."/>
            <person name="Pereira P."/>
            <person name="Sabatino S.J."/>
            <person name="Bellati A."/>
            <person name="Pellitteri-Rosa D."/>
            <person name="Bosakova Z."/>
            <person name="Bunikis I."/>
            <person name="Carretero M.A."/>
            <person name="Feiner N."/>
            <person name="Marsik P."/>
            <person name="Pauperio F."/>
            <person name="Salvi D."/>
            <person name="Soler L."/>
            <person name="While G.M."/>
            <person name="Uller T."/>
            <person name="Font E."/>
            <person name="Andersson L."/>
            <person name="Carneiro M."/>
        </authorList>
    </citation>
    <scope>NUCLEOTIDE SEQUENCE</scope>
</reference>
<dbReference type="Gene3D" id="1.20.90.10">
    <property type="entry name" value="Phospholipase A2 domain"/>
    <property type="match status" value="1"/>
</dbReference>
<dbReference type="InterPro" id="IPR036444">
    <property type="entry name" value="PLipase_A2_dom_sf"/>
</dbReference>
<dbReference type="SMART" id="SM00085">
    <property type="entry name" value="PA2c"/>
    <property type="match status" value="1"/>
</dbReference>